<evidence type="ECO:0008006" key="3">
    <source>
        <dbReference type="Google" id="ProtNLM"/>
    </source>
</evidence>
<keyword evidence="2" id="KW-1185">Reference proteome</keyword>
<evidence type="ECO:0000313" key="2">
    <source>
        <dbReference type="Proteomes" id="UP000317835"/>
    </source>
</evidence>
<dbReference type="EMBL" id="CP036426">
    <property type="protein sequence ID" value="QDV34914.1"/>
    <property type="molecule type" value="Genomic_DNA"/>
</dbReference>
<dbReference type="AlphaFoldDB" id="A0A518H267"/>
<dbReference type="NCBIfam" id="TIGR02215">
    <property type="entry name" value="phage_chp_gp8"/>
    <property type="match status" value="2"/>
</dbReference>
<sequence length="214" mass="23187">MSARRHLTLITAPAIEPVTVSELAAFARLDDDAASAEEALIDSFITVARQAAEEYTRRAFITQSWKLSLDLNRCGMVYDLPEGVYDLPVTALYGELPDEIELPRAPVQSITSVTTYDTANTASTFDPSNYTADTAGNRIVLAETATWPTNLRSVAAVAIVTINGYGDAASDVPPAIRMAIQMHAASLYETRGQCGCDVPPAAQQLLRQYRVECL</sequence>
<dbReference type="KEGG" id="tpla:ElP_28110"/>
<name>A0A518H267_9BACT</name>
<dbReference type="CDD" id="cd08054">
    <property type="entry name" value="gp6"/>
    <property type="match status" value="1"/>
</dbReference>
<dbReference type="RefSeq" id="WP_145270149.1">
    <property type="nucleotide sequence ID" value="NZ_CP036426.1"/>
</dbReference>
<accession>A0A518H267</accession>
<dbReference type="InterPro" id="IPR011738">
    <property type="entry name" value="Phage_CHP"/>
</dbReference>
<dbReference type="Proteomes" id="UP000317835">
    <property type="component" value="Chromosome"/>
</dbReference>
<gene>
    <name evidence="1" type="ORF">ElP_28110</name>
</gene>
<dbReference type="Gene3D" id="1.10.3230.30">
    <property type="entry name" value="Phage gp6-like head-tail connector protein"/>
    <property type="match status" value="1"/>
</dbReference>
<reference evidence="1 2" key="1">
    <citation type="submission" date="2019-02" db="EMBL/GenBank/DDBJ databases">
        <title>Deep-cultivation of Planctomycetes and their phenomic and genomic characterization uncovers novel biology.</title>
        <authorList>
            <person name="Wiegand S."/>
            <person name="Jogler M."/>
            <person name="Boedeker C."/>
            <person name="Pinto D."/>
            <person name="Vollmers J."/>
            <person name="Rivas-Marin E."/>
            <person name="Kohn T."/>
            <person name="Peeters S.H."/>
            <person name="Heuer A."/>
            <person name="Rast P."/>
            <person name="Oberbeckmann S."/>
            <person name="Bunk B."/>
            <person name="Jeske O."/>
            <person name="Meyerdierks A."/>
            <person name="Storesund J.E."/>
            <person name="Kallscheuer N."/>
            <person name="Luecker S."/>
            <person name="Lage O.M."/>
            <person name="Pohl T."/>
            <person name="Merkel B.J."/>
            <person name="Hornburger P."/>
            <person name="Mueller R.-W."/>
            <person name="Bruemmer F."/>
            <person name="Labrenz M."/>
            <person name="Spormann A.M."/>
            <person name="Op den Camp H."/>
            <person name="Overmann J."/>
            <person name="Amann R."/>
            <person name="Jetten M.S.M."/>
            <person name="Mascher T."/>
            <person name="Medema M.H."/>
            <person name="Devos D.P."/>
            <person name="Kaster A.-K."/>
            <person name="Ovreas L."/>
            <person name="Rohde M."/>
            <person name="Galperin M.Y."/>
            <person name="Jogler C."/>
        </authorList>
    </citation>
    <scope>NUCLEOTIDE SEQUENCE [LARGE SCALE GENOMIC DNA]</scope>
    <source>
        <strain evidence="1 2">ElP</strain>
    </source>
</reference>
<organism evidence="1 2">
    <name type="scientific">Tautonia plasticadhaerens</name>
    <dbReference type="NCBI Taxonomy" id="2527974"/>
    <lineage>
        <taxon>Bacteria</taxon>
        <taxon>Pseudomonadati</taxon>
        <taxon>Planctomycetota</taxon>
        <taxon>Planctomycetia</taxon>
        <taxon>Isosphaerales</taxon>
        <taxon>Isosphaeraceae</taxon>
        <taxon>Tautonia</taxon>
    </lineage>
</organism>
<proteinExistence type="predicted"/>
<evidence type="ECO:0000313" key="1">
    <source>
        <dbReference type="EMBL" id="QDV34914.1"/>
    </source>
</evidence>
<dbReference type="OrthoDB" id="279343at2"/>
<protein>
    <recommendedName>
        <fullName evidence="3">Phage gp6-like head-tail connector protein</fullName>
    </recommendedName>
</protein>